<name>K4A1L6_SETIT</name>
<sequence length="142" mass="16147">MVSAQTPPPTAALLHHRNIIDSPSCAFGGAHEYQDHLLLRCNRATRIWRLLGWPSVPYLSSFRELWTLPELPDGTVPNVCSAILTAVLWHIWKGRNAATTWSSTVSMYPQEPPWHRVKDVYAKTSLVLWSRLLACSTPKKRF</sequence>
<dbReference type="InParanoid" id="K4A1L6"/>
<protein>
    <recommendedName>
        <fullName evidence="3">Reverse transcriptase zinc-binding domain-containing protein</fullName>
    </recommendedName>
</protein>
<evidence type="ECO:0008006" key="3">
    <source>
        <dbReference type="Google" id="ProtNLM"/>
    </source>
</evidence>
<proteinExistence type="predicted"/>
<reference evidence="1" key="2">
    <citation type="submission" date="2018-08" db="UniProtKB">
        <authorList>
            <consortium name="EnsemblPlants"/>
        </authorList>
    </citation>
    <scope>IDENTIFICATION</scope>
    <source>
        <strain evidence="1">Yugu1</strain>
    </source>
</reference>
<evidence type="ECO:0000313" key="1">
    <source>
        <dbReference type="EnsemblPlants" id="KQL22481"/>
    </source>
</evidence>
<dbReference type="Gramene" id="KQL22481">
    <property type="protein sequence ID" value="KQL22481"/>
    <property type="gene ID" value="SETIT_032760mg"/>
</dbReference>
<organism evidence="1 2">
    <name type="scientific">Setaria italica</name>
    <name type="common">Foxtail millet</name>
    <name type="synonym">Panicum italicum</name>
    <dbReference type="NCBI Taxonomy" id="4555"/>
    <lineage>
        <taxon>Eukaryota</taxon>
        <taxon>Viridiplantae</taxon>
        <taxon>Streptophyta</taxon>
        <taxon>Embryophyta</taxon>
        <taxon>Tracheophyta</taxon>
        <taxon>Spermatophyta</taxon>
        <taxon>Magnoliopsida</taxon>
        <taxon>Liliopsida</taxon>
        <taxon>Poales</taxon>
        <taxon>Poaceae</taxon>
        <taxon>PACMAD clade</taxon>
        <taxon>Panicoideae</taxon>
        <taxon>Panicodae</taxon>
        <taxon>Paniceae</taxon>
        <taxon>Cenchrinae</taxon>
        <taxon>Setaria</taxon>
    </lineage>
</organism>
<dbReference type="EnsemblPlants" id="KQL22481">
    <property type="protein sequence ID" value="KQL22481"/>
    <property type="gene ID" value="SETIT_032760mg"/>
</dbReference>
<accession>K4A1L6</accession>
<dbReference type="OMA" id="TAVLWHI"/>
<reference evidence="2" key="1">
    <citation type="journal article" date="2012" name="Nat. Biotechnol.">
        <title>Reference genome sequence of the model plant Setaria.</title>
        <authorList>
            <person name="Bennetzen J.L."/>
            <person name="Schmutz J."/>
            <person name="Wang H."/>
            <person name="Percifield R."/>
            <person name="Hawkins J."/>
            <person name="Pontaroli A.C."/>
            <person name="Estep M."/>
            <person name="Feng L."/>
            <person name="Vaughn J.N."/>
            <person name="Grimwood J."/>
            <person name="Jenkins J."/>
            <person name="Barry K."/>
            <person name="Lindquist E."/>
            <person name="Hellsten U."/>
            <person name="Deshpande S."/>
            <person name="Wang X."/>
            <person name="Wu X."/>
            <person name="Mitros T."/>
            <person name="Triplett J."/>
            <person name="Yang X."/>
            <person name="Ye C.Y."/>
            <person name="Mauro-Herrera M."/>
            <person name="Wang L."/>
            <person name="Li P."/>
            <person name="Sharma M."/>
            <person name="Sharma R."/>
            <person name="Ronald P.C."/>
            <person name="Panaud O."/>
            <person name="Kellogg E.A."/>
            <person name="Brutnell T.P."/>
            <person name="Doust A.N."/>
            <person name="Tuskan G.A."/>
            <person name="Rokhsar D."/>
            <person name="Devos K.M."/>
        </authorList>
    </citation>
    <scope>NUCLEOTIDE SEQUENCE [LARGE SCALE GENOMIC DNA]</scope>
    <source>
        <strain evidence="2">cv. Yugu1</strain>
    </source>
</reference>
<dbReference type="HOGENOM" id="CLU_1819198_0_0_1"/>
<dbReference type="AlphaFoldDB" id="K4A1L6"/>
<keyword evidence="2" id="KW-1185">Reference proteome</keyword>
<dbReference type="EMBL" id="AGNK02000682">
    <property type="status" value="NOT_ANNOTATED_CDS"/>
    <property type="molecule type" value="Genomic_DNA"/>
</dbReference>
<evidence type="ECO:0000313" key="2">
    <source>
        <dbReference type="Proteomes" id="UP000004995"/>
    </source>
</evidence>
<dbReference type="Proteomes" id="UP000004995">
    <property type="component" value="Unassembled WGS sequence"/>
</dbReference>